<comment type="caution">
    <text evidence="2">The sequence shown here is derived from an EMBL/GenBank/DDBJ whole genome shotgun (WGS) entry which is preliminary data.</text>
</comment>
<evidence type="ECO:0000313" key="2">
    <source>
        <dbReference type="EMBL" id="NHZ39966.1"/>
    </source>
</evidence>
<dbReference type="Pfam" id="PF18539">
    <property type="entry name" value="DUF5625"/>
    <property type="match status" value="1"/>
</dbReference>
<dbReference type="Gene3D" id="2.60.120.790">
    <property type="match status" value="1"/>
</dbReference>
<keyword evidence="3" id="KW-1185">Reference proteome</keyword>
<proteinExistence type="predicted"/>
<dbReference type="RefSeq" id="WP_167075827.1">
    <property type="nucleotide sequence ID" value="NZ_VVIW01000003.1"/>
</dbReference>
<sequence length="182" mass="19788">MGPIAYSLCQKPVIGLVMYITFACSFPPLIADQPLALTEAGASASAAFSVAVDKSYSLDLTFAFPNAWAMRKDEIVGSRYDQHCGPGVHYGDIPVAQLAGLGRPIPFRVVVQRKSDKAVVIERTFTSLCQVSSGIERARKTRRIGRLDLVRGDYLLVITNLERQDGLDRVATTFSLVSGHGK</sequence>
<gene>
    <name evidence="2" type="ORF">F1609_07305</name>
</gene>
<name>A0ABX0MCV0_9BURK</name>
<accession>A0ABX0MCV0</accession>
<feature type="domain" description="DUF5625" evidence="1">
    <location>
        <begin position="33"/>
        <end position="174"/>
    </location>
</feature>
<reference evidence="2 3" key="1">
    <citation type="submission" date="2019-09" db="EMBL/GenBank/DDBJ databases">
        <title>Taxonomy of Antarctic Massilia spp.: description of Massilia rubra sp. nov., Massilia aquatica sp. nov., Massilia mucilaginosa sp. nov., Massilia frigida sp. nov. isolated from streams, lakes and regoliths.</title>
        <authorList>
            <person name="Holochova P."/>
            <person name="Sedlacek I."/>
            <person name="Kralova S."/>
            <person name="Maslanova I."/>
            <person name="Busse H.-J."/>
            <person name="Stankova E."/>
            <person name="Vrbovska V."/>
            <person name="Kovarovic V."/>
            <person name="Bartak M."/>
            <person name="Svec P."/>
            <person name="Pantucek R."/>
        </authorList>
    </citation>
    <scope>NUCLEOTIDE SEQUENCE [LARGE SCALE GENOMIC DNA]</scope>
    <source>
        <strain evidence="2 3">CCM 8693</strain>
    </source>
</reference>
<dbReference type="InterPro" id="IPR041008">
    <property type="entry name" value="DUF5625"/>
</dbReference>
<protein>
    <recommendedName>
        <fullName evidence="1">DUF5625 domain-containing protein</fullName>
    </recommendedName>
</protein>
<dbReference type="Proteomes" id="UP000819052">
    <property type="component" value="Unassembled WGS sequence"/>
</dbReference>
<evidence type="ECO:0000313" key="3">
    <source>
        <dbReference type="Proteomes" id="UP000819052"/>
    </source>
</evidence>
<dbReference type="EMBL" id="VVIW01000003">
    <property type="protein sequence ID" value="NHZ39966.1"/>
    <property type="molecule type" value="Genomic_DNA"/>
</dbReference>
<evidence type="ECO:0000259" key="1">
    <source>
        <dbReference type="Pfam" id="PF18539"/>
    </source>
</evidence>
<organism evidence="2 3">
    <name type="scientific">Massilia aquatica</name>
    <dbReference type="NCBI Taxonomy" id="2609000"/>
    <lineage>
        <taxon>Bacteria</taxon>
        <taxon>Pseudomonadati</taxon>
        <taxon>Pseudomonadota</taxon>
        <taxon>Betaproteobacteria</taxon>
        <taxon>Burkholderiales</taxon>
        <taxon>Oxalobacteraceae</taxon>
        <taxon>Telluria group</taxon>
        <taxon>Massilia</taxon>
    </lineage>
</organism>